<reference evidence="4 5" key="1">
    <citation type="submission" date="2019-03" db="EMBL/GenBank/DDBJ databases">
        <title>Genomic Encyclopedia of Type Strains, Phase IV (KMG-IV): sequencing the most valuable type-strain genomes for metagenomic binning, comparative biology and taxonomic classification.</title>
        <authorList>
            <person name="Goeker M."/>
        </authorList>
    </citation>
    <scope>NUCLEOTIDE SEQUENCE [LARGE SCALE GENOMIC DNA]</scope>
    <source>
        <strain evidence="4 5">DSM 102852</strain>
    </source>
</reference>
<keyword evidence="3" id="KW-0812">Transmembrane</keyword>
<feature type="transmembrane region" description="Helical" evidence="3">
    <location>
        <begin position="15"/>
        <end position="33"/>
    </location>
</feature>
<feature type="region of interest" description="Disordered" evidence="2">
    <location>
        <begin position="88"/>
        <end position="112"/>
    </location>
</feature>
<feature type="compositionally biased region" description="Polar residues" evidence="2">
    <location>
        <begin position="88"/>
        <end position="106"/>
    </location>
</feature>
<proteinExistence type="predicted"/>
<protein>
    <recommendedName>
        <fullName evidence="6">DUF2570 domain-containing protein</fullName>
    </recommendedName>
</protein>
<dbReference type="AlphaFoldDB" id="A0A4R6Y285"/>
<organism evidence="4 5">
    <name type="scientific">Hydromonas duriensis</name>
    <dbReference type="NCBI Taxonomy" id="1527608"/>
    <lineage>
        <taxon>Bacteria</taxon>
        <taxon>Pseudomonadati</taxon>
        <taxon>Pseudomonadota</taxon>
        <taxon>Betaproteobacteria</taxon>
        <taxon>Burkholderiales</taxon>
        <taxon>Burkholderiaceae</taxon>
        <taxon>Hydromonas</taxon>
    </lineage>
</organism>
<comment type="caution">
    <text evidence="4">The sequence shown here is derived from an EMBL/GenBank/DDBJ whole genome shotgun (WGS) entry which is preliminary data.</text>
</comment>
<sequence length="126" mass="14196">MKMLAPQLSVPFKRVIVYIVAALLCLALVVYLYQQQIQKAKEQAKAEVMNAVTQSTLQAMQEQQQANKTANENYIKANAATQAKAQQRYQEVTTYEHQQSSNSKNKPCTADDEFVRLYNHSGNTAP</sequence>
<dbReference type="EMBL" id="SNZE01000022">
    <property type="protein sequence ID" value="TDR30360.1"/>
    <property type="molecule type" value="Genomic_DNA"/>
</dbReference>
<feature type="coiled-coil region" evidence="1">
    <location>
        <begin position="34"/>
        <end position="80"/>
    </location>
</feature>
<dbReference type="Proteomes" id="UP000294480">
    <property type="component" value="Unassembled WGS sequence"/>
</dbReference>
<dbReference type="RefSeq" id="WP_133621254.1">
    <property type="nucleotide sequence ID" value="NZ_SNZE01000022.1"/>
</dbReference>
<gene>
    <name evidence="4" type="ORF">DFR44_12229</name>
</gene>
<keyword evidence="1" id="KW-0175">Coiled coil</keyword>
<keyword evidence="3" id="KW-0472">Membrane</keyword>
<evidence type="ECO:0008006" key="6">
    <source>
        <dbReference type="Google" id="ProtNLM"/>
    </source>
</evidence>
<keyword evidence="3" id="KW-1133">Transmembrane helix</keyword>
<accession>A0A4R6Y285</accession>
<keyword evidence="5" id="KW-1185">Reference proteome</keyword>
<name>A0A4R6Y285_9BURK</name>
<evidence type="ECO:0000256" key="2">
    <source>
        <dbReference type="SAM" id="MobiDB-lite"/>
    </source>
</evidence>
<evidence type="ECO:0000256" key="3">
    <source>
        <dbReference type="SAM" id="Phobius"/>
    </source>
</evidence>
<evidence type="ECO:0000256" key="1">
    <source>
        <dbReference type="SAM" id="Coils"/>
    </source>
</evidence>
<evidence type="ECO:0000313" key="4">
    <source>
        <dbReference type="EMBL" id="TDR30360.1"/>
    </source>
</evidence>
<evidence type="ECO:0000313" key="5">
    <source>
        <dbReference type="Proteomes" id="UP000294480"/>
    </source>
</evidence>